<gene>
    <name evidence="2" type="ORF">FCN80_11000</name>
</gene>
<dbReference type="CDD" id="cd00090">
    <property type="entry name" value="HTH_ARSR"/>
    <property type="match status" value="1"/>
</dbReference>
<proteinExistence type="predicted"/>
<dbReference type="Pfam" id="PF12840">
    <property type="entry name" value="HTH_20"/>
    <property type="match status" value="1"/>
</dbReference>
<dbReference type="SUPFAM" id="SSF46785">
    <property type="entry name" value="Winged helix' DNA-binding domain"/>
    <property type="match status" value="1"/>
</dbReference>
<keyword evidence="3" id="KW-1185">Reference proteome</keyword>
<accession>A0ABY2SM78</accession>
<dbReference type="InterPro" id="IPR036388">
    <property type="entry name" value="WH-like_DNA-bd_sf"/>
</dbReference>
<dbReference type="PRINTS" id="PR00778">
    <property type="entry name" value="HTHARSR"/>
</dbReference>
<feature type="domain" description="HTH arsR-type" evidence="1">
    <location>
        <begin position="16"/>
        <end position="98"/>
    </location>
</feature>
<dbReference type="SMART" id="SM00418">
    <property type="entry name" value="HTH_ARSR"/>
    <property type="match status" value="1"/>
</dbReference>
<protein>
    <submittedName>
        <fullName evidence="2">Helix-turn-helix transcriptional regulator</fullName>
    </submittedName>
</protein>
<name>A0ABY2SM78_9HYPH</name>
<dbReference type="Proteomes" id="UP000305202">
    <property type="component" value="Unassembled WGS sequence"/>
</dbReference>
<evidence type="ECO:0000313" key="2">
    <source>
        <dbReference type="EMBL" id="TKI06356.1"/>
    </source>
</evidence>
<dbReference type="InterPro" id="IPR011991">
    <property type="entry name" value="ArsR-like_HTH"/>
</dbReference>
<comment type="caution">
    <text evidence="2">The sequence shown here is derived from an EMBL/GenBank/DDBJ whole genome shotgun (WGS) entry which is preliminary data.</text>
</comment>
<dbReference type="RefSeq" id="WP_136990203.1">
    <property type="nucleotide sequence ID" value="NZ_SZPQ01000014.1"/>
</dbReference>
<evidence type="ECO:0000259" key="1">
    <source>
        <dbReference type="SMART" id="SM00418"/>
    </source>
</evidence>
<evidence type="ECO:0000313" key="3">
    <source>
        <dbReference type="Proteomes" id="UP000305202"/>
    </source>
</evidence>
<reference evidence="2 3" key="1">
    <citation type="submission" date="2019-04" db="EMBL/GenBank/DDBJ databases">
        <authorList>
            <person name="Li M."/>
            <person name="Gao C."/>
        </authorList>
    </citation>
    <scope>NUCLEOTIDE SEQUENCE [LARGE SCALE GENOMIC DNA]</scope>
    <source>
        <strain evidence="2 3">BGMRC 2031</strain>
    </source>
</reference>
<sequence>MRPLIHPAASEITVEGILHALADPVRAQIFVEIAKADCPQTCSAFLAVSDKCVPKSTLSQHFKVLREAGLIRSERKGVEMLNTSRREDLEDRFGALIAAILEALTAQYRRARRAENQPSQQTPA</sequence>
<dbReference type="InterPro" id="IPR036390">
    <property type="entry name" value="WH_DNA-bd_sf"/>
</dbReference>
<dbReference type="EMBL" id="SZPQ01000014">
    <property type="protein sequence ID" value="TKI06356.1"/>
    <property type="molecule type" value="Genomic_DNA"/>
</dbReference>
<dbReference type="Gene3D" id="1.10.10.10">
    <property type="entry name" value="Winged helix-like DNA-binding domain superfamily/Winged helix DNA-binding domain"/>
    <property type="match status" value="1"/>
</dbReference>
<dbReference type="InterPro" id="IPR001845">
    <property type="entry name" value="HTH_ArsR_DNA-bd_dom"/>
</dbReference>
<organism evidence="2 3">
    <name type="scientific">Martelella alba</name>
    <dbReference type="NCBI Taxonomy" id="2590451"/>
    <lineage>
        <taxon>Bacteria</taxon>
        <taxon>Pseudomonadati</taxon>
        <taxon>Pseudomonadota</taxon>
        <taxon>Alphaproteobacteria</taxon>
        <taxon>Hyphomicrobiales</taxon>
        <taxon>Aurantimonadaceae</taxon>
        <taxon>Martelella</taxon>
    </lineage>
</organism>